<proteinExistence type="inferred from homology"/>
<protein>
    <recommendedName>
        <fullName evidence="1">Probable queuosine precursor transporter</fullName>
        <shortName evidence="1">Q precursor transporter</shortName>
    </recommendedName>
</protein>
<feature type="transmembrane region" description="Helical" evidence="1">
    <location>
        <begin position="7"/>
        <end position="27"/>
    </location>
</feature>
<dbReference type="PATRIC" id="fig|999552.6.peg.3751"/>
<feature type="transmembrane region" description="Helical" evidence="1">
    <location>
        <begin position="92"/>
        <end position="116"/>
    </location>
</feature>
<reference evidence="2 3" key="1">
    <citation type="submission" date="2013-09" db="EMBL/GenBank/DDBJ databases">
        <authorList>
            <consortium name="DOE Joint Genome Institute"/>
            <person name="Klenk H.-P."/>
            <person name="Huntemann M."/>
            <person name="Han J."/>
            <person name="Chen A."/>
            <person name="Kyrpides N."/>
            <person name="Mavromatis K."/>
            <person name="Markowitz V."/>
            <person name="Palaniappan K."/>
            <person name="Ivanova N."/>
            <person name="Schaumberg A."/>
            <person name="Pati A."/>
            <person name="Liolios K."/>
            <person name="Nordberg H.P."/>
            <person name="Cantor M.N."/>
            <person name="Hua S.X."/>
            <person name="Woyke T."/>
        </authorList>
    </citation>
    <scope>NUCLEOTIDE SEQUENCE [LARGE SCALE GENOMIC DNA]</scope>
    <source>
        <strain evidence="2 3">DSM 14336</strain>
    </source>
</reference>
<dbReference type="HAMAP" id="MF_02088">
    <property type="entry name" value="Q_prec_transport"/>
    <property type="match status" value="1"/>
</dbReference>
<feature type="transmembrane region" description="Helical" evidence="1">
    <location>
        <begin position="185"/>
        <end position="203"/>
    </location>
</feature>
<dbReference type="OrthoDB" id="7065604at2"/>
<evidence type="ECO:0000313" key="2">
    <source>
        <dbReference type="EMBL" id="AHD02416.1"/>
    </source>
</evidence>
<dbReference type="EMBL" id="CP006773">
    <property type="protein sequence ID" value="AHD02416.1"/>
    <property type="molecule type" value="Genomic_DNA"/>
</dbReference>
<dbReference type="InterPro" id="IPR003744">
    <property type="entry name" value="YhhQ"/>
</dbReference>
<keyword evidence="1" id="KW-0813">Transport</keyword>
<evidence type="ECO:0000313" key="3">
    <source>
        <dbReference type="Proteomes" id="UP000018780"/>
    </source>
</evidence>
<accession>V9VUK0</accession>
<feature type="transmembrane region" description="Helical" evidence="1">
    <location>
        <begin position="60"/>
        <end position="80"/>
    </location>
</feature>
<dbReference type="GO" id="GO:0022857">
    <property type="term" value="F:transmembrane transporter activity"/>
    <property type="evidence" value="ECO:0007669"/>
    <property type="project" value="UniProtKB-UniRule"/>
</dbReference>
<dbReference type="KEGG" id="lmd:METH_18930"/>
<dbReference type="STRING" id="999552.METH_18930"/>
<name>V9VUK0_9RHOB</name>
<dbReference type="PANTHER" id="PTHR34300">
    <property type="entry name" value="QUEUOSINE PRECURSOR TRANSPORTER-RELATED"/>
    <property type="match status" value="1"/>
</dbReference>
<dbReference type="HOGENOM" id="CLU_090905_1_0_5"/>
<keyword evidence="3" id="KW-1185">Reference proteome</keyword>
<organism evidence="2 3">
    <name type="scientific">Leisingera methylohalidivorans DSM 14336</name>
    <dbReference type="NCBI Taxonomy" id="999552"/>
    <lineage>
        <taxon>Bacteria</taxon>
        <taxon>Pseudomonadati</taxon>
        <taxon>Pseudomonadota</taxon>
        <taxon>Alphaproteobacteria</taxon>
        <taxon>Rhodobacterales</taxon>
        <taxon>Roseobacteraceae</taxon>
        <taxon>Leisingera</taxon>
    </lineage>
</organism>
<dbReference type="AlphaFoldDB" id="V9VUK0"/>
<feature type="transmembrane region" description="Helical" evidence="1">
    <location>
        <begin position="128"/>
        <end position="152"/>
    </location>
</feature>
<keyword evidence="1" id="KW-0997">Cell inner membrane</keyword>
<comment type="similarity">
    <text evidence="1">Belongs to the vitamin uptake transporter (VUT/ECF) (TC 2.A.88) family. Q precursor transporter subfamily.</text>
</comment>
<keyword evidence="1" id="KW-0812">Transmembrane</keyword>
<dbReference type="GO" id="GO:0005886">
    <property type="term" value="C:plasma membrane"/>
    <property type="evidence" value="ECO:0007669"/>
    <property type="project" value="UniProtKB-SubCell"/>
</dbReference>
<keyword evidence="1" id="KW-1133">Transmembrane helix</keyword>
<feature type="transmembrane region" description="Helical" evidence="1">
    <location>
        <begin position="33"/>
        <end position="53"/>
    </location>
</feature>
<dbReference type="Pfam" id="PF02592">
    <property type="entry name" value="Vut_1"/>
    <property type="match status" value="1"/>
</dbReference>
<dbReference type="Proteomes" id="UP000018780">
    <property type="component" value="Chromosome"/>
</dbReference>
<comment type="subcellular location">
    <subcellularLocation>
        <location evidence="1">Cell inner membrane</location>
        <topology evidence="1">Multi-pass membrane protein</topology>
    </subcellularLocation>
</comment>
<dbReference type="PANTHER" id="PTHR34300:SF1">
    <property type="entry name" value="QUEUOSINE PRECURSOR TRANSPORTER"/>
    <property type="match status" value="1"/>
</dbReference>
<comment type="function">
    <text evidence="1">Involved in the import of queuosine (Q) precursors, required for Q precursor salvage.</text>
</comment>
<evidence type="ECO:0000256" key="1">
    <source>
        <dbReference type="HAMAP-Rule" id="MF_02088"/>
    </source>
</evidence>
<dbReference type="NCBIfam" id="TIGR00697">
    <property type="entry name" value="queuosine precursor transporter"/>
    <property type="match status" value="1"/>
</dbReference>
<keyword evidence="1" id="KW-0472">Membrane</keyword>
<keyword evidence="1" id="KW-1003">Cell membrane</keyword>
<sequence>MTRSHIPGIVAMAAVVVASNILVQFLFGQWLTWGAFTYPIAFLVTDVMNRVYGTAAARKVVVAGFLAGVACSLIGTRIMLQGDGFTYPAVTLRIALASGVAFLTAQLLDVAVFSALREGKWWRAPLASTLIGSSVDTALFFTLAFSGGLSWLEPGNDVAWAGEVLPLLGSGPLAPLWVSLAAADWMVKLSLALLALVPFRIIVRKLTEKTT</sequence>
<dbReference type="RefSeq" id="WP_024091917.1">
    <property type="nucleotide sequence ID" value="NC_023135.1"/>
</dbReference>
<gene>
    <name evidence="2" type="ORF">METH_18930</name>
</gene>